<accession>A0A915D951</accession>
<evidence type="ECO:0000313" key="2">
    <source>
        <dbReference type="WBParaSite" id="jg1706"/>
    </source>
</evidence>
<dbReference type="Proteomes" id="UP000887574">
    <property type="component" value="Unplaced"/>
</dbReference>
<protein>
    <submittedName>
        <fullName evidence="2">Uncharacterized protein</fullName>
    </submittedName>
</protein>
<reference evidence="2" key="1">
    <citation type="submission" date="2022-11" db="UniProtKB">
        <authorList>
            <consortium name="WormBaseParasite"/>
        </authorList>
    </citation>
    <scope>IDENTIFICATION</scope>
</reference>
<keyword evidence="1" id="KW-1185">Reference proteome</keyword>
<organism evidence="1 2">
    <name type="scientific">Ditylenchus dipsaci</name>
    <dbReference type="NCBI Taxonomy" id="166011"/>
    <lineage>
        <taxon>Eukaryota</taxon>
        <taxon>Metazoa</taxon>
        <taxon>Ecdysozoa</taxon>
        <taxon>Nematoda</taxon>
        <taxon>Chromadorea</taxon>
        <taxon>Rhabditida</taxon>
        <taxon>Tylenchina</taxon>
        <taxon>Tylenchomorpha</taxon>
        <taxon>Sphaerularioidea</taxon>
        <taxon>Anguinidae</taxon>
        <taxon>Anguininae</taxon>
        <taxon>Ditylenchus</taxon>
    </lineage>
</organism>
<dbReference type="WBParaSite" id="jg1706">
    <property type="protein sequence ID" value="jg1706"/>
    <property type="gene ID" value="jg1706"/>
</dbReference>
<name>A0A915D951_9BILA</name>
<proteinExistence type="predicted"/>
<evidence type="ECO:0000313" key="1">
    <source>
        <dbReference type="Proteomes" id="UP000887574"/>
    </source>
</evidence>
<sequence length="267" mass="30376">MQETQFVDHSEDIERRTKVKFDPAVHSVQELKRKKFKFQFEQLLMEGKPAFMVVCKVEECRAILNWNGTSMRYHAKLHGSTANGAGEKFNDSLLKFIACSSQSINVVVDKSFLQLLDAFNDTVISKMELESKLNSFSGRLNKKVIACSAFLDPFEHGQLKSIGELVPGINYNEIEKMVKREARFLCSDVLESPAAKRSAKFPLIQVSQVEKELHGYMSLPICEDEDLLTFGATTKNTFPIWPLLQEIFWPSKLPVRRVKGHSKSLEA</sequence>
<dbReference type="AlphaFoldDB" id="A0A915D951"/>